<dbReference type="AlphaFoldDB" id="A0A9X8WNM3"/>
<feature type="transmembrane region" description="Helical" evidence="8">
    <location>
        <begin position="90"/>
        <end position="107"/>
    </location>
</feature>
<keyword evidence="7 8" id="KW-0472">Membrane</keyword>
<keyword evidence="6 8" id="KW-1133">Transmembrane helix</keyword>
<evidence type="ECO:0000256" key="8">
    <source>
        <dbReference type="SAM" id="Phobius"/>
    </source>
</evidence>
<protein>
    <submittedName>
        <fullName evidence="9">4-azaleucine resistance probable transporter AzlC</fullName>
    </submittedName>
</protein>
<dbReference type="GO" id="GO:1903785">
    <property type="term" value="P:L-valine transmembrane transport"/>
    <property type="evidence" value="ECO:0007669"/>
    <property type="project" value="TreeGrafter"/>
</dbReference>
<reference evidence="9 10" key="1">
    <citation type="submission" date="2017-01" db="EMBL/GenBank/DDBJ databases">
        <authorList>
            <person name="Varghese N."/>
            <person name="Submissions S."/>
        </authorList>
    </citation>
    <scope>NUCLEOTIDE SEQUENCE [LARGE SCALE GENOMIC DNA]</scope>
    <source>
        <strain evidence="9 10">RUG2-6</strain>
    </source>
</reference>
<dbReference type="GO" id="GO:0005886">
    <property type="term" value="C:plasma membrane"/>
    <property type="evidence" value="ECO:0007669"/>
    <property type="project" value="UniProtKB-SubCell"/>
</dbReference>
<dbReference type="InterPro" id="IPR011606">
    <property type="entry name" value="Brnchd-chn_aa_trnsp_permease"/>
</dbReference>
<comment type="subcellular location">
    <subcellularLocation>
        <location evidence="1">Cell membrane</location>
        <topology evidence="1">Multi-pass membrane protein</topology>
    </subcellularLocation>
</comment>
<dbReference type="PANTHER" id="PTHR34979:SF1">
    <property type="entry name" value="INNER MEMBRANE PROTEIN YGAZ"/>
    <property type="match status" value="1"/>
</dbReference>
<comment type="caution">
    <text evidence="9">The sequence shown here is derived from an EMBL/GenBank/DDBJ whole genome shotgun (WGS) entry which is preliminary data.</text>
</comment>
<feature type="transmembrane region" description="Helical" evidence="8">
    <location>
        <begin position="196"/>
        <end position="218"/>
    </location>
</feature>
<accession>A0A9X8WNM3</accession>
<evidence type="ECO:0000256" key="1">
    <source>
        <dbReference type="ARBA" id="ARBA00004651"/>
    </source>
</evidence>
<evidence type="ECO:0000256" key="4">
    <source>
        <dbReference type="ARBA" id="ARBA00022475"/>
    </source>
</evidence>
<evidence type="ECO:0000256" key="6">
    <source>
        <dbReference type="ARBA" id="ARBA00022989"/>
    </source>
</evidence>
<dbReference type="Pfam" id="PF03591">
    <property type="entry name" value="AzlC"/>
    <property type="match status" value="1"/>
</dbReference>
<comment type="similarity">
    <text evidence="2">Belongs to the AzlC family.</text>
</comment>
<name>A0A9X8WNM3_9BACI</name>
<evidence type="ECO:0000256" key="7">
    <source>
        <dbReference type="ARBA" id="ARBA00023136"/>
    </source>
</evidence>
<gene>
    <name evidence="9" type="ORF">SAMN05878482_12112</name>
</gene>
<keyword evidence="3" id="KW-0813">Transport</keyword>
<dbReference type="PANTHER" id="PTHR34979">
    <property type="entry name" value="INNER MEMBRANE PROTEIN YGAZ"/>
    <property type="match status" value="1"/>
</dbReference>
<organism evidence="9 10">
    <name type="scientific">Peribacillus simplex</name>
    <dbReference type="NCBI Taxonomy" id="1478"/>
    <lineage>
        <taxon>Bacteria</taxon>
        <taxon>Bacillati</taxon>
        <taxon>Bacillota</taxon>
        <taxon>Bacilli</taxon>
        <taxon>Bacillales</taxon>
        <taxon>Bacillaceae</taxon>
        <taxon>Peribacillus</taxon>
    </lineage>
</organism>
<dbReference type="Proteomes" id="UP000185829">
    <property type="component" value="Unassembled WGS sequence"/>
</dbReference>
<evidence type="ECO:0000256" key="3">
    <source>
        <dbReference type="ARBA" id="ARBA00022448"/>
    </source>
</evidence>
<sequence>MLDSIPMGISFIVFGCIFGVMAIQIGLSPIESVLMSLVSFAGSAQLSVLSMIAENSSISAMVLTTLMINARHLLYGLSLSPYFSKFDWKFNNFIAYFLSDALYALSLNHFRQSTPQKSYIIGAGLFLYMSWGLGTLIGTISSTLLPEQYHLGLEFSMTTIFLILAFTEITSFLKLITFFITGLIVISLYFVLPLGILLLIAGLAAFIVGYVSSGCHLLERRS</sequence>
<evidence type="ECO:0000313" key="9">
    <source>
        <dbReference type="EMBL" id="SIS14507.1"/>
    </source>
</evidence>
<evidence type="ECO:0000256" key="5">
    <source>
        <dbReference type="ARBA" id="ARBA00022692"/>
    </source>
</evidence>
<feature type="transmembrane region" description="Helical" evidence="8">
    <location>
        <begin position="7"/>
        <end position="27"/>
    </location>
</feature>
<evidence type="ECO:0000313" key="10">
    <source>
        <dbReference type="Proteomes" id="UP000185829"/>
    </source>
</evidence>
<dbReference type="EMBL" id="FTMX01000021">
    <property type="protein sequence ID" value="SIS14507.1"/>
    <property type="molecule type" value="Genomic_DNA"/>
</dbReference>
<proteinExistence type="inferred from homology"/>
<evidence type="ECO:0000256" key="2">
    <source>
        <dbReference type="ARBA" id="ARBA00010735"/>
    </source>
</evidence>
<feature type="transmembrane region" description="Helical" evidence="8">
    <location>
        <begin position="119"/>
        <end position="142"/>
    </location>
</feature>
<keyword evidence="4" id="KW-1003">Cell membrane</keyword>
<keyword evidence="5 8" id="KW-0812">Transmembrane</keyword>